<dbReference type="RefSeq" id="WP_015551369.1">
    <property type="nucleotide sequence ID" value="NC_021033.1"/>
</dbReference>
<proteinExistence type="predicted"/>
<dbReference type="KEGG" id="tat:KUM_0442"/>
<dbReference type="BioCyc" id="TASI1091495:G13GE-441-MONOMER"/>
<dbReference type="EMBL" id="HE681424">
    <property type="protein sequence ID" value="CCG19240.1"/>
    <property type="molecule type" value="Genomic_DNA"/>
</dbReference>
<reference evidence="1" key="1">
    <citation type="journal article" date="2012" name="Vet. Microbiol.">
        <title>Comparative genomic analyses of the Taylorellae.</title>
        <authorList>
            <person name="Hauser H."/>
            <person name="Richter D.C."/>
            <person name="van Tonder A."/>
            <person name="Clark L."/>
            <person name="Preston A."/>
        </authorList>
    </citation>
    <scope>NUCLEOTIDE SEQUENCE</scope>
    <source>
        <strain evidence="1">14/45</strain>
    </source>
</reference>
<organism evidence="1">
    <name type="scientific">Taylorella asinigenitalis 14/45</name>
    <dbReference type="NCBI Taxonomy" id="1091495"/>
    <lineage>
        <taxon>Bacteria</taxon>
        <taxon>Pseudomonadati</taxon>
        <taxon>Pseudomonadota</taxon>
        <taxon>Betaproteobacteria</taxon>
        <taxon>Burkholderiales</taxon>
        <taxon>Alcaligenaceae</taxon>
        <taxon>Taylorella</taxon>
    </lineage>
</organism>
<evidence type="ECO:0000313" key="1">
    <source>
        <dbReference type="EMBL" id="CCG19240.1"/>
    </source>
</evidence>
<sequence>MCGLCGLIAEITDWTDSLPNELPRRQERYKRIAIINKILKPCHVQVSDSQGVNYLVESLTGKREIANGLQELWDKVASINPNFDILDESYLRKLDAH</sequence>
<dbReference type="AlphaFoldDB" id="I7JR64"/>
<gene>
    <name evidence="1" type="ORF">KUM_0442</name>
</gene>
<accession>I7JR64</accession>
<protein>
    <submittedName>
        <fullName evidence="1">Uncharacterized protein</fullName>
    </submittedName>
</protein>
<name>I7JR64_9BURK</name>
<dbReference type="HOGENOM" id="CLU_156639_0_0_4"/>